<reference evidence="1 2" key="1">
    <citation type="submission" date="2018-01" db="EMBL/GenBank/DDBJ databases">
        <title>Genome characterization of the sugarcane-associated fungus Trichoderma ghanense CCMA-1212 and their application in lignocelulose bioconversion.</title>
        <authorList>
            <person name="Steindorff A.S."/>
            <person name="Mendes T.D."/>
            <person name="Vilela E.S.D."/>
            <person name="Rodrigues D.S."/>
            <person name="Formighieri E.F."/>
            <person name="Melo I.S."/>
            <person name="Favaro L.C.L."/>
        </authorList>
    </citation>
    <scope>NUCLEOTIDE SEQUENCE [LARGE SCALE GENOMIC DNA]</scope>
    <source>
        <strain evidence="1 2">CCMA-1212</strain>
    </source>
</reference>
<accession>A0ABY2HCG5</accession>
<dbReference type="Proteomes" id="UP001642720">
    <property type="component" value="Unassembled WGS sequence"/>
</dbReference>
<sequence length="129" mass="13765">MQSVRLLGVDASGLILHMLSRCCTGDVMSPEGILVIWSCGYVQGAVKLRLSRHGWPAAVVARHDSTRKCHHSISSPRHGVCIRTGNRTDALLRSSTIACYPTSISTKPPPTPNNFATVSPSAASLTVTI</sequence>
<dbReference type="RefSeq" id="XP_073560774.1">
    <property type="nucleotide sequence ID" value="XM_073700837.1"/>
</dbReference>
<proteinExistence type="predicted"/>
<keyword evidence="2" id="KW-1185">Reference proteome</keyword>
<protein>
    <submittedName>
        <fullName evidence="1">Uncharacterized protein</fullName>
    </submittedName>
</protein>
<evidence type="ECO:0000313" key="1">
    <source>
        <dbReference type="EMBL" id="TFB04573.1"/>
    </source>
</evidence>
<evidence type="ECO:0000313" key="2">
    <source>
        <dbReference type="Proteomes" id="UP001642720"/>
    </source>
</evidence>
<dbReference type="EMBL" id="PPTA01000004">
    <property type="protein sequence ID" value="TFB04573.1"/>
    <property type="molecule type" value="Genomic_DNA"/>
</dbReference>
<dbReference type="GeneID" id="300575287"/>
<organism evidence="1 2">
    <name type="scientific">Trichoderma ghanense</name>
    <dbReference type="NCBI Taxonomy" id="65468"/>
    <lineage>
        <taxon>Eukaryota</taxon>
        <taxon>Fungi</taxon>
        <taxon>Dikarya</taxon>
        <taxon>Ascomycota</taxon>
        <taxon>Pezizomycotina</taxon>
        <taxon>Sordariomycetes</taxon>
        <taxon>Hypocreomycetidae</taxon>
        <taxon>Hypocreales</taxon>
        <taxon>Hypocreaceae</taxon>
        <taxon>Trichoderma</taxon>
    </lineage>
</organism>
<comment type="caution">
    <text evidence="1">The sequence shown here is derived from an EMBL/GenBank/DDBJ whole genome shotgun (WGS) entry which is preliminary data.</text>
</comment>
<name>A0ABY2HCG5_9HYPO</name>
<gene>
    <name evidence="1" type="ORF">CCMA1212_003491</name>
</gene>